<dbReference type="Pfam" id="PF03797">
    <property type="entry name" value="Autotransporter"/>
    <property type="match status" value="1"/>
</dbReference>
<dbReference type="InterPro" id="IPR006315">
    <property type="entry name" value="OM_autotransptr_brl_dom"/>
</dbReference>
<dbReference type="InterPro" id="IPR036709">
    <property type="entry name" value="Autotransporte_beta_dom_sf"/>
</dbReference>
<dbReference type="EMBL" id="JBBHKQ010000002">
    <property type="protein sequence ID" value="MEJ5902446.1"/>
    <property type="molecule type" value="Genomic_DNA"/>
</dbReference>
<comment type="caution">
    <text evidence="2">The sequence shown here is derived from an EMBL/GenBank/DDBJ whole genome shotgun (WGS) entry which is preliminary data.</text>
</comment>
<dbReference type="AlphaFoldDB" id="A0ABD5K2Y8"/>
<dbReference type="InterPro" id="IPR051551">
    <property type="entry name" value="Autotransporter_adhesion"/>
</dbReference>
<organism evidence="2 3">
    <name type="scientific">Ochrobactrum teleogrylli</name>
    <dbReference type="NCBI Taxonomy" id="2479765"/>
    <lineage>
        <taxon>Bacteria</taxon>
        <taxon>Pseudomonadati</taxon>
        <taxon>Pseudomonadota</taxon>
        <taxon>Alphaproteobacteria</taxon>
        <taxon>Hyphomicrobiales</taxon>
        <taxon>Brucellaceae</taxon>
        <taxon>Brucella/Ochrobactrum group</taxon>
        <taxon>Ochrobactrum</taxon>
    </lineage>
</organism>
<accession>A0ABD5K2Y8</accession>
<dbReference type="Proteomes" id="UP001362311">
    <property type="component" value="Unassembled WGS sequence"/>
</dbReference>
<name>A0ABD5K2Y8_9HYPH</name>
<proteinExistence type="predicted"/>
<feature type="domain" description="Autotransporter" evidence="1">
    <location>
        <begin position="1"/>
        <end position="212"/>
    </location>
</feature>
<evidence type="ECO:0000313" key="2">
    <source>
        <dbReference type="EMBL" id="MEJ5902446.1"/>
    </source>
</evidence>
<dbReference type="PROSITE" id="PS51208">
    <property type="entry name" value="AUTOTRANSPORTER"/>
    <property type="match status" value="1"/>
</dbReference>
<evidence type="ECO:0000313" key="3">
    <source>
        <dbReference type="Proteomes" id="UP001362311"/>
    </source>
</evidence>
<sequence>MPLCTVRQLDGGSLDIDGDGIGAYWTHIGPSGWYVDADGMYNWLDGEAVSNYGAGADLSGDSILLSLESGYPFALGGGWKLEPQAQIIWQRVDFDDTYDQYSSIDYDASNSWTGRLGLRLEADTTINEVPVQPFVDVNLWHNFSSSYATQFNDGSMTTKKALRLNWALVSPSSFLQMSALMVLCAIQPVWMEITNADLAAISACGSNGRLSG</sequence>
<dbReference type="SUPFAM" id="SSF103515">
    <property type="entry name" value="Autotransporter"/>
    <property type="match status" value="1"/>
</dbReference>
<gene>
    <name evidence="2" type="ORF">WIX40_20315</name>
</gene>
<dbReference type="NCBIfam" id="TIGR01414">
    <property type="entry name" value="autotrans_barl"/>
    <property type="match status" value="1"/>
</dbReference>
<dbReference type="Gene3D" id="2.40.128.130">
    <property type="entry name" value="Autotransporter beta-domain"/>
    <property type="match status" value="1"/>
</dbReference>
<dbReference type="PANTHER" id="PTHR35037:SF3">
    <property type="entry name" value="C-TERMINAL REGION OF AIDA-LIKE PROTEIN"/>
    <property type="match status" value="1"/>
</dbReference>
<evidence type="ECO:0000259" key="1">
    <source>
        <dbReference type="PROSITE" id="PS51208"/>
    </source>
</evidence>
<protein>
    <submittedName>
        <fullName evidence="2">Autotransporter outer membrane beta-barrel domain-containing protein</fullName>
    </submittedName>
</protein>
<dbReference type="PANTHER" id="PTHR35037">
    <property type="entry name" value="C-TERMINAL REGION OF AIDA-LIKE PROTEIN"/>
    <property type="match status" value="1"/>
</dbReference>
<dbReference type="InterPro" id="IPR005546">
    <property type="entry name" value="Autotransporte_beta"/>
</dbReference>
<reference evidence="2 3" key="1">
    <citation type="submission" date="2024-03" db="EMBL/GenBank/DDBJ databases">
        <title>Reference genomes for the five species model microbial community.</title>
        <authorList>
            <person name="Padfield D."/>
        </authorList>
    </citation>
    <scope>NUCLEOTIDE SEQUENCE [LARGE SCALE GENOMIC DNA]</scope>
    <source>
        <strain evidence="2 3">AB1</strain>
    </source>
</reference>